<organism evidence="8 9">
    <name type="scientific">Pseudosporangium ferrugineum</name>
    <dbReference type="NCBI Taxonomy" id="439699"/>
    <lineage>
        <taxon>Bacteria</taxon>
        <taxon>Bacillati</taxon>
        <taxon>Actinomycetota</taxon>
        <taxon>Actinomycetes</taxon>
        <taxon>Micromonosporales</taxon>
        <taxon>Micromonosporaceae</taxon>
        <taxon>Pseudosporangium</taxon>
    </lineage>
</organism>
<keyword evidence="3 5" id="KW-0238">DNA-binding</keyword>
<accession>A0A2T0RF41</accession>
<dbReference type="InterPro" id="IPR036388">
    <property type="entry name" value="WH-like_DNA-bd_sf"/>
</dbReference>
<evidence type="ECO:0000259" key="7">
    <source>
        <dbReference type="PROSITE" id="PS51755"/>
    </source>
</evidence>
<dbReference type="SUPFAM" id="SSF48452">
    <property type="entry name" value="TPR-like"/>
    <property type="match status" value="3"/>
</dbReference>
<sequence>MVNPMTGVEACQGPAPGSVRRRGAPMSYGWRNSAHLCSRRGSVREGTETLGKEGLRFSVLGPLRCWRGDTELLLGSPRQRAVLAVLLLRRRRPVTAGELIDAVWGDEPPATAGAVLHTYISQLRRSLETRQGDSPDGRVIVSSPHGYALQGLHAGSLDLDDFEQRVVEADDLAARGEPARARDVLRTALAMGEGTPLAGIRGPFAEAERARLGELRMSVTEKCLELELECGRHREIVPELAALTAAHPLRERLRGLLMVALYRCDRQAESLAVYADIRQVLDEQLGVEPGPSLQELHRHVLRNDPLLAQPAVETGVPAQPVVPAQLPADLADFTGRTAEVTRLEATLRAAGRGTAVPVTVVTGMGGAGKTTLAVHAAHRVRDAFPDGQLYVDLRGVENDPVNPADVLAGFLRGLGSADAHVPPGLPERAAHYRSVLSGRRVLVVLDNAHDAEQVIPLLPGSAGCAVLVTSRSRLGTLHASDRVPVQSLDAETAAGLVSRVVGRDRVEAEQQAVRRLVALCGGLPLAVRIVAARLAVRPEWSIAETAGHLEDEQHRLAELRIEGLGVEATFWLGYRQLAEEQARAFRLLALPAPATLGLAEAAAVLDRPADEVERVVESLVDAGMLESPARGSYRYHDLVRLFARARAEDQESTAERDGALTRLLDLLLATTRNAYRLIRPGQTVPDHVRPTAAPGPAFTTEQQAYGWGAQHLTAALQVVEQTAAIDPGTAADLVLVLDPVLHAEFRWNDLVPVARTVLEHARRTGDRQAERRLGYMLGGALMQIEQLGAARELIDRALLLCADGTDEVTYAMTLNVLAILESRAGHGDRALEVYNLAMTAARTAGDEAVEALALGNVVQIRLDRGDADPALLHQAERQLAIYERLRDEHGTVMAHYRLGQVYRRLGRPADALAVHQQSLTALGPSGSPLMQAGSLVRSAEALLDMGAASLAAQYVRRGLALTRRLRWSRLEALAIRVHGDALAQLGDSAAAAAEWHRSIGLFEKLGAASAAEQGRRRLEAMAEQPPRRQAS</sequence>
<evidence type="ECO:0000256" key="3">
    <source>
        <dbReference type="ARBA" id="ARBA00023125"/>
    </source>
</evidence>
<evidence type="ECO:0000256" key="1">
    <source>
        <dbReference type="ARBA" id="ARBA00005820"/>
    </source>
</evidence>
<feature type="region of interest" description="Disordered" evidence="6">
    <location>
        <begin position="1"/>
        <end position="24"/>
    </location>
</feature>
<dbReference type="InterPro" id="IPR027417">
    <property type="entry name" value="P-loop_NTPase"/>
</dbReference>
<proteinExistence type="inferred from homology"/>
<dbReference type="SUPFAM" id="SSF52540">
    <property type="entry name" value="P-loop containing nucleoside triphosphate hydrolases"/>
    <property type="match status" value="1"/>
</dbReference>
<reference evidence="8 9" key="1">
    <citation type="submission" date="2018-03" db="EMBL/GenBank/DDBJ databases">
        <title>Genomic Encyclopedia of Archaeal and Bacterial Type Strains, Phase II (KMG-II): from individual species to whole genera.</title>
        <authorList>
            <person name="Goeker M."/>
        </authorList>
    </citation>
    <scope>NUCLEOTIDE SEQUENCE [LARGE SCALE GENOMIC DNA]</scope>
    <source>
        <strain evidence="8 9">DSM 45348</strain>
    </source>
</reference>
<dbReference type="SMART" id="SM00862">
    <property type="entry name" value="Trans_reg_C"/>
    <property type="match status" value="1"/>
</dbReference>
<dbReference type="GO" id="GO:0043531">
    <property type="term" value="F:ADP binding"/>
    <property type="evidence" value="ECO:0007669"/>
    <property type="project" value="InterPro"/>
</dbReference>
<dbReference type="GO" id="GO:0003677">
    <property type="term" value="F:DNA binding"/>
    <property type="evidence" value="ECO:0007669"/>
    <property type="project" value="UniProtKB-UniRule"/>
</dbReference>
<evidence type="ECO:0000313" key="8">
    <source>
        <dbReference type="EMBL" id="PRY19793.1"/>
    </source>
</evidence>
<evidence type="ECO:0000313" key="9">
    <source>
        <dbReference type="Proteomes" id="UP000239209"/>
    </source>
</evidence>
<keyword evidence="4" id="KW-0804">Transcription</keyword>
<dbReference type="InterPro" id="IPR051677">
    <property type="entry name" value="AfsR-DnrI-RedD_regulator"/>
</dbReference>
<dbReference type="PROSITE" id="PS51755">
    <property type="entry name" value="OMPR_PHOB"/>
    <property type="match status" value="1"/>
</dbReference>
<dbReference type="Gene3D" id="3.40.50.300">
    <property type="entry name" value="P-loop containing nucleotide triphosphate hydrolases"/>
    <property type="match status" value="1"/>
</dbReference>
<dbReference type="EMBL" id="PVZG01000028">
    <property type="protein sequence ID" value="PRY19793.1"/>
    <property type="molecule type" value="Genomic_DNA"/>
</dbReference>
<dbReference type="PRINTS" id="PR00364">
    <property type="entry name" value="DISEASERSIST"/>
</dbReference>
<keyword evidence="9" id="KW-1185">Reference proteome</keyword>
<feature type="domain" description="OmpR/PhoB-type" evidence="7">
    <location>
        <begin position="45"/>
        <end position="151"/>
    </location>
</feature>
<dbReference type="Pfam" id="PF03704">
    <property type="entry name" value="BTAD"/>
    <property type="match status" value="1"/>
</dbReference>
<dbReference type="GO" id="GO:0000160">
    <property type="term" value="P:phosphorelay signal transduction system"/>
    <property type="evidence" value="ECO:0007669"/>
    <property type="project" value="InterPro"/>
</dbReference>
<dbReference type="CDD" id="cd15831">
    <property type="entry name" value="BTAD"/>
    <property type="match status" value="1"/>
</dbReference>
<dbReference type="PANTHER" id="PTHR35807">
    <property type="entry name" value="TRANSCRIPTIONAL REGULATOR REDD-RELATED"/>
    <property type="match status" value="1"/>
</dbReference>
<dbReference type="InterPro" id="IPR001867">
    <property type="entry name" value="OmpR/PhoB-type_DNA-bd"/>
</dbReference>
<evidence type="ECO:0000256" key="5">
    <source>
        <dbReference type="PROSITE-ProRule" id="PRU01091"/>
    </source>
</evidence>
<evidence type="ECO:0000256" key="6">
    <source>
        <dbReference type="SAM" id="MobiDB-lite"/>
    </source>
</evidence>
<name>A0A2T0RF41_9ACTN</name>
<feature type="DNA-binding region" description="OmpR/PhoB-type" evidence="5">
    <location>
        <begin position="45"/>
        <end position="151"/>
    </location>
</feature>
<dbReference type="SUPFAM" id="SSF46894">
    <property type="entry name" value="C-terminal effector domain of the bipartite response regulators"/>
    <property type="match status" value="1"/>
</dbReference>
<dbReference type="PANTHER" id="PTHR35807:SF1">
    <property type="entry name" value="TRANSCRIPTIONAL REGULATOR REDD"/>
    <property type="match status" value="1"/>
</dbReference>
<dbReference type="InterPro" id="IPR011990">
    <property type="entry name" value="TPR-like_helical_dom_sf"/>
</dbReference>
<keyword evidence="2" id="KW-0805">Transcription regulation</keyword>
<dbReference type="AlphaFoldDB" id="A0A2T0RF41"/>
<gene>
    <name evidence="8" type="ORF">CLV70_1286</name>
</gene>
<protein>
    <submittedName>
        <fullName evidence="8">DNA-binding SARP family transcriptional activator</fullName>
    </submittedName>
</protein>
<dbReference type="InterPro" id="IPR016032">
    <property type="entry name" value="Sig_transdc_resp-reg_C-effctor"/>
</dbReference>
<comment type="similarity">
    <text evidence="1">Belongs to the AfsR/DnrI/RedD regulatory family.</text>
</comment>
<dbReference type="Pfam" id="PF00486">
    <property type="entry name" value="Trans_reg_C"/>
    <property type="match status" value="1"/>
</dbReference>
<dbReference type="GO" id="GO:0006355">
    <property type="term" value="P:regulation of DNA-templated transcription"/>
    <property type="evidence" value="ECO:0007669"/>
    <property type="project" value="InterPro"/>
</dbReference>
<dbReference type="Proteomes" id="UP000239209">
    <property type="component" value="Unassembled WGS sequence"/>
</dbReference>
<comment type="caution">
    <text evidence="8">The sequence shown here is derived from an EMBL/GenBank/DDBJ whole genome shotgun (WGS) entry which is preliminary data.</text>
</comment>
<evidence type="ECO:0000256" key="2">
    <source>
        <dbReference type="ARBA" id="ARBA00023015"/>
    </source>
</evidence>
<dbReference type="InterPro" id="IPR002182">
    <property type="entry name" value="NB-ARC"/>
</dbReference>
<evidence type="ECO:0000256" key="4">
    <source>
        <dbReference type="ARBA" id="ARBA00023163"/>
    </source>
</evidence>
<dbReference type="Pfam" id="PF00931">
    <property type="entry name" value="NB-ARC"/>
    <property type="match status" value="1"/>
</dbReference>
<dbReference type="SMART" id="SM01043">
    <property type="entry name" value="BTAD"/>
    <property type="match status" value="1"/>
</dbReference>
<dbReference type="Gene3D" id="1.25.40.10">
    <property type="entry name" value="Tetratricopeptide repeat domain"/>
    <property type="match status" value="3"/>
</dbReference>
<dbReference type="InterPro" id="IPR005158">
    <property type="entry name" value="BTAD"/>
</dbReference>
<dbReference type="Gene3D" id="1.10.10.10">
    <property type="entry name" value="Winged helix-like DNA-binding domain superfamily/Winged helix DNA-binding domain"/>
    <property type="match status" value="1"/>
</dbReference>